<dbReference type="InParanoid" id="Q4N5R6"/>
<keyword evidence="5 10" id="KW-0812">Transmembrane</keyword>
<sequence>MLKRGSSLDSSISGTSGSVQNDNSPPYSFLDRIYSFLISIYDLFCVCFKWLYSKSFGIICIIFVLLDVLTTVFYKRFIDHSKNYVMFSIQVIIFTFWVLICCIALLCFLFNREYMKRHFNVRPLVTLGFLDMLSTGLSANGSAHTSGLMLVLLGQISVPLTMVSCKLILSKKYHFYQYISSAIILIFAVLKPILNRTDTSDNRFYNNMLYLVASVPDSIASALREKQYTSKFFHVVKYQFFGFLFHFFYNILYTLLFTLPFTSVKDYFNSLYNLCVNGYKCIFFGVNTIKENCGPTLIPTCDNCLEAFKIYCLYIIFSSAIRVAYVFIMLDGSVTFTLLLGTVKVPLTSIAFSLRFIAGDSTTSVNFLDVVCFLGIVAGLLLYALGSKKIQEETDLLQSPLIDDVESDHELLSTGTEQLMRSETCHDLFT</sequence>
<feature type="transmembrane region" description="Helical" evidence="10">
    <location>
        <begin position="365"/>
        <end position="385"/>
    </location>
</feature>
<feature type="transmembrane region" description="Helical" evidence="10">
    <location>
        <begin position="145"/>
        <end position="163"/>
    </location>
</feature>
<proteinExistence type="inferred from homology"/>
<keyword evidence="12" id="KW-1185">Reference proteome</keyword>
<keyword evidence="7 10" id="KW-1133">Transmembrane helix</keyword>
<dbReference type="PANTHER" id="PTHR31326">
    <property type="entry name" value="PROTEIN CLT2, CHLOROPLASTIC"/>
    <property type="match status" value="1"/>
</dbReference>
<evidence type="ECO:0000313" key="11">
    <source>
        <dbReference type="EMBL" id="EAN32507.1"/>
    </source>
</evidence>
<dbReference type="Pfam" id="PF08627">
    <property type="entry name" value="CRT-like"/>
    <property type="match status" value="1"/>
</dbReference>
<comment type="subcellular location">
    <subcellularLocation>
        <location evidence="1">Vacuole membrane</location>
        <topology evidence="1">Multi-pass membrane protein</topology>
    </subcellularLocation>
</comment>
<dbReference type="AlphaFoldDB" id="Q4N5R6"/>
<evidence type="ECO:0000256" key="9">
    <source>
        <dbReference type="SAM" id="MobiDB-lite"/>
    </source>
</evidence>
<keyword evidence="3" id="KW-0813">Transport</keyword>
<dbReference type="EMBL" id="AAGK01000002">
    <property type="protein sequence ID" value="EAN32507.1"/>
    <property type="molecule type" value="Genomic_DNA"/>
</dbReference>
<dbReference type="eggNOG" id="ENOG502QR5M">
    <property type="taxonomic scope" value="Eukaryota"/>
</dbReference>
<evidence type="ECO:0000256" key="8">
    <source>
        <dbReference type="ARBA" id="ARBA00023136"/>
    </source>
</evidence>
<dbReference type="InterPro" id="IPR017258">
    <property type="entry name" value="Transprt_Chloroquine"/>
</dbReference>
<dbReference type="RefSeq" id="XP_764790.1">
    <property type="nucleotide sequence ID" value="XM_759697.1"/>
</dbReference>
<keyword evidence="8 10" id="KW-0472">Membrane</keyword>
<feature type="compositionally biased region" description="Low complexity" evidence="9">
    <location>
        <begin position="1"/>
        <end position="18"/>
    </location>
</feature>
<evidence type="ECO:0008006" key="13">
    <source>
        <dbReference type="Google" id="ProtNLM"/>
    </source>
</evidence>
<dbReference type="STRING" id="5875.Q4N5R6"/>
<name>Q4N5R6_THEPA</name>
<gene>
    <name evidence="11" type="ordered locus">TP02_0224</name>
</gene>
<reference evidence="11 12" key="1">
    <citation type="journal article" date="2005" name="Science">
        <title>Genome sequence of Theileria parva, a bovine pathogen that transforms lymphocytes.</title>
        <authorList>
            <person name="Gardner M.J."/>
            <person name="Bishop R."/>
            <person name="Shah T."/>
            <person name="de Villiers E.P."/>
            <person name="Carlton J.M."/>
            <person name="Hall N."/>
            <person name="Ren Q."/>
            <person name="Paulsen I.T."/>
            <person name="Pain A."/>
            <person name="Berriman M."/>
            <person name="Wilson R.J.M."/>
            <person name="Sato S."/>
            <person name="Ralph S.A."/>
            <person name="Mann D.J."/>
            <person name="Xiong Z."/>
            <person name="Shallom S.J."/>
            <person name="Weidman J."/>
            <person name="Jiang L."/>
            <person name="Lynn J."/>
            <person name="Weaver B."/>
            <person name="Shoaibi A."/>
            <person name="Domingo A.R."/>
            <person name="Wasawo D."/>
            <person name="Crabtree J."/>
            <person name="Wortman J.R."/>
            <person name="Haas B."/>
            <person name="Angiuoli S.V."/>
            <person name="Creasy T.H."/>
            <person name="Lu C."/>
            <person name="Suh B."/>
            <person name="Silva J.C."/>
            <person name="Utterback T.R."/>
            <person name="Feldblyum T.V."/>
            <person name="Pertea M."/>
            <person name="Allen J."/>
            <person name="Nierman W.C."/>
            <person name="Taracha E.L.N."/>
            <person name="Salzberg S.L."/>
            <person name="White O.R."/>
            <person name="Fitzhugh H.A."/>
            <person name="Morzaria S."/>
            <person name="Venter J.C."/>
            <person name="Fraser C.M."/>
            <person name="Nene V."/>
        </authorList>
    </citation>
    <scope>NUCLEOTIDE SEQUENCE [LARGE SCALE GENOMIC DNA]</scope>
    <source>
        <strain evidence="11 12">Muguga</strain>
    </source>
</reference>
<protein>
    <recommendedName>
        <fullName evidence="13">Transporter protein cg10</fullName>
    </recommendedName>
</protein>
<keyword evidence="6" id="KW-0029">Amino-acid transport</keyword>
<dbReference type="Proteomes" id="UP000001949">
    <property type="component" value="Unassembled WGS sequence"/>
</dbReference>
<evidence type="ECO:0000256" key="7">
    <source>
        <dbReference type="ARBA" id="ARBA00022989"/>
    </source>
</evidence>
<dbReference type="InterPro" id="IPR013936">
    <property type="entry name" value="CRT-like"/>
</dbReference>
<feature type="transmembrane region" description="Helical" evidence="10">
    <location>
        <begin position="336"/>
        <end position="358"/>
    </location>
</feature>
<evidence type="ECO:0000256" key="2">
    <source>
        <dbReference type="ARBA" id="ARBA00006690"/>
    </source>
</evidence>
<evidence type="ECO:0000256" key="4">
    <source>
        <dbReference type="ARBA" id="ARBA00022554"/>
    </source>
</evidence>
<dbReference type="GeneID" id="3501695"/>
<evidence type="ECO:0000256" key="5">
    <source>
        <dbReference type="ARBA" id="ARBA00022692"/>
    </source>
</evidence>
<evidence type="ECO:0000256" key="6">
    <source>
        <dbReference type="ARBA" id="ARBA00022970"/>
    </source>
</evidence>
<evidence type="ECO:0000313" key="12">
    <source>
        <dbReference type="Proteomes" id="UP000001949"/>
    </source>
</evidence>
<dbReference type="PIRSF" id="PIRSF037671">
    <property type="entry name" value="Transprt_Chloroquine_res"/>
    <property type="match status" value="1"/>
</dbReference>
<feature type="transmembrane region" description="Helical" evidence="10">
    <location>
        <begin position="175"/>
        <end position="193"/>
    </location>
</feature>
<dbReference type="GO" id="GO:0006865">
    <property type="term" value="P:amino acid transport"/>
    <property type="evidence" value="ECO:0007669"/>
    <property type="project" value="UniProtKB-KW"/>
</dbReference>
<dbReference type="VEuPathDB" id="PiroplasmaDB:TpMuguga_02g00224"/>
<dbReference type="PANTHER" id="PTHR31326:SF1">
    <property type="entry name" value="PROTEIN CLT2, CHLOROPLASTIC"/>
    <property type="match status" value="1"/>
</dbReference>
<accession>Q4N5R6</accession>
<evidence type="ECO:0000256" key="1">
    <source>
        <dbReference type="ARBA" id="ARBA00004128"/>
    </source>
</evidence>
<evidence type="ECO:0000256" key="3">
    <source>
        <dbReference type="ARBA" id="ARBA00022448"/>
    </source>
</evidence>
<keyword evidence="4" id="KW-0926">Vacuole</keyword>
<feature type="transmembrane region" description="Helical" evidence="10">
    <location>
        <begin position="310"/>
        <end position="330"/>
    </location>
</feature>
<dbReference type="KEGG" id="tpv:TP02_0224"/>
<organism evidence="11 12">
    <name type="scientific">Theileria parva</name>
    <name type="common">East coast fever infection agent</name>
    <dbReference type="NCBI Taxonomy" id="5875"/>
    <lineage>
        <taxon>Eukaryota</taxon>
        <taxon>Sar</taxon>
        <taxon>Alveolata</taxon>
        <taxon>Apicomplexa</taxon>
        <taxon>Aconoidasida</taxon>
        <taxon>Piroplasmida</taxon>
        <taxon>Theileriidae</taxon>
        <taxon>Theileria</taxon>
    </lineage>
</organism>
<dbReference type="OMA" id="FAYIIPM"/>
<evidence type="ECO:0000256" key="10">
    <source>
        <dbReference type="SAM" id="Phobius"/>
    </source>
</evidence>
<dbReference type="GO" id="GO:0005774">
    <property type="term" value="C:vacuolar membrane"/>
    <property type="evidence" value="ECO:0007669"/>
    <property type="project" value="UniProtKB-SubCell"/>
</dbReference>
<feature type="region of interest" description="Disordered" evidence="9">
    <location>
        <begin position="1"/>
        <end position="22"/>
    </location>
</feature>
<feature type="transmembrane region" description="Helical" evidence="10">
    <location>
        <begin position="84"/>
        <end position="109"/>
    </location>
</feature>
<comment type="similarity">
    <text evidence="2">Belongs to the CRT-like transporter family.</text>
</comment>
<feature type="transmembrane region" description="Helical" evidence="10">
    <location>
        <begin position="235"/>
        <end position="259"/>
    </location>
</feature>
<feature type="transmembrane region" description="Helical" evidence="10">
    <location>
        <begin position="58"/>
        <end position="78"/>
    </location>
</feature>
<comment type="caution">
    <text evidence="11">The sequence shown here is derived from an EMBL/GenBank/DDBJ whole genome shotgun (WGS) entry which is preliminary data.</text>
</comment>
<dbReference type="GO" id="GO:0042910">
    <property type="term" value="F:xenobiotic transmembrane transporter activity"/>
    <property type="evidence" value="ECO:0007669"/>
    <property type="project" value="InterPro"/>
</dbReference>